<evidence type="ECO:0000313" key="2">
    <source>
        <dbReference type="Proteomes" id="UP000887565"/>
    </source>
</evidence>
<evidence type="ECO:0000256" key="1">
    <source>
        <dbReference type="SAM" id="Phobius"/>
    </source>
</evidence>
<feature type="transmembrane region" description="Helical" evidence="1">
    <location>
        <begin position="23"/>
        <end position="42"/>
    </location>
</feature>
<dbReference type="WBParaSite" id="nRc.2.0.1.t46619-RA">
    <property type="protein sequence ID" value="nRc.2.0.1.t46619-RA"/>
    <property type="gene ID" value="nRc.2.0.1.g46619"/>
</dbReference>
<protein>
    <submittedName>
        <fullName evidence="3">Uncharacterized protein</fullName>
    </submittedName>
</protein>
<keyword evidence="1" id="KW-0812">Transmembrane</keyword>
<reference evidence="3" key="1">
    <citation type="submission" date="2022-11" db="UniProtKB">
        <authorList>
            <consortium name="WormBaseParasite"/>
        </authorList>
    </citation>
    <scope>IDENTIFICATION</scope>
</reference>
<keyword evidence="2" id="KW-1185">Reference proteome</keyword>
<dbReference type="InterPro" id="IPR004245">
    <property type="entry name" value="DUF229"/>
</dbReference>
<evidence type="ECO:0000313" key="3">
    <source>
        <dbReference type="WBParaSite" id="nRc.2.0.1.t46619-RA"/>
    </source>
</evidence>
<dbReference type="GO" id="GO:0005615">
    <property type="term" value="C:extracellular space"/>
    <property type="evidence" value="ECO:0007669"/>
    <property type="project" value="TreeGrafter"/>
</dbReference>
<keyword evidence="1" id="KW-1133">Transmembrane helix</keyword>
<dbReference type="Pfam" id="PF02995">
    <property type="entry name" value="DUF229"/>
    <property type="match status" value="1"/>
</dbReference>
<proteinExistence type="predicted"/>
<organism evidence="2 3">
    <name type="scientific">Romanomermis culicivorax</name>
    <name type="common">Nematode worm</name>
    <dbReference type="NCBI Taxonomy" id="13658"/>
    <lineage>
        <taxon>Eukaryota</taxon>
        <taxon>Metazoa</taxon>
        <taxon>Ecdysozoa</taxon>
        <taxon>Nematoda</taxon>
        <taxon>Enoplea</taxon>
        <taxon>Dorylaimia</taxon>
        <taxon>Mermithida</taxon>
        <taxon>Mermithoidea</taxon>
        <taxon>Mermithidae</taxon>
        <taxon>Romanomermis</taxon>
    </lineage>
</organism>
<dbReference type="Proteomes" id="UP000887565">
    <property type="component" value="Unplaced"/>
</dbReference>
<dbReference type="PANTHER" id="PTHR10974:SF4">
    <property type="entry name" value="PROTEIN CBG09258"/>
    <property type="match status" value="1"/>
</dbReference>
<dbReference type="AlphaFoldDB" id="A0A915L6J8"/>
<keyword evidence="1" id="KW-0472">Membrane</keyword>
<accession>A0A915L6J8</accession>
<sequence>MPLILIMRRENGKGFSQSVRKEYLYAVAIVTFVCVLTMNYNLNSITGQRYVMVTESTPNHSVSHFVDQPAANATRPDSNVQTVDKACHFPDLDPWHPSLADFITNETVRVSCPQTQANLTYIDTQGFLIFNESQFEEFVYWLNVKAEDEENATLPFSVNCFYWTFDRAPGLDDNNVFRIVKTFQNCNFYVSDTTDEKVYWNIHAHPANKSDRIFNSPTDTQLSVLLLGIDSLSYSMFRRRMPLTNDYIVNNMGMHMFKTLFED</sequence>
<name>A0A915L6J8_ROMCU</name>
<dbReference type="PANTHER" id="PTHR10974">
    <property type="entry name" value="FI08016P-RELATED"/>
    <property type="match status" value="1"/>
</dbReference>